<dbReference type="SUPFAM" id="SSF57850">
    <property type="entry name" value="RING/U-box"/>
    <property type="match status" value="1"/>
</dbReference>
<dbReference type="InterPro" id="IPR019787">
    <property type="entry name" value="Znf_PHD-finger"/>
</dbReference>
<dbReference type="GeneTree" id="ENSGT00950000183205"/>
<dbReference type="PROSITE" id="PS50089">
    <property type="entry name" value="ZF_RING_2"/>
    <property type="match status" value="1"/>
</dbReference>
<evidence type="ECO:0000256" key="4">
    <source>
        <dbReference type="PROSITE-ProRule" id="PRU00175"/>
    </source>
</evidence>
<evidence type="ECO:0000256" key="1">
    <source>
        <dbReference type="ARBA" id="ARBA00022723"/>
    </source>
</evidence>
<dbReference type="Ensembl" id="ENSNBRT00000003263.1">
    <property type="protein sequence ID" value="ENSNBRP00000003152.1"/>
    <property type="gene ID" value="ENSNBRG00000002529.1"/>
</dbReference>
<evidence type="ECO:0000256" key="2">
    <source>
        <dbReference type="ARBA" id="ARBA00022771"/>
    </source>
</evidence>
<reference evidence="7" key="1">
    <citation type="submission" date="2025-08" db="UniProtKB">
        <authorList>
            <consortium name="Ensembl"/>
        </authorList>
    </citation>
    <scope>IDENTIFICATION</scope>
</reference>
<dbReference type="Pfam" id="PF13639">
    <property type="entry name" value="zf-RING_2"/>
    <property type="match status" value="1"/>
</dbReference>
<organism evidence="7 8">
    <name type="scientific">Neolamprologus brichardi</name>
    <name type="common">Fairy cichlid</name>
    <name type="synonym">Lamprologus brichardi</name>
    <dbReference type="NCBI Taxonomy" id="32507"/>
    <lineage>
        <taxon>Eukaryota</taxon>
        <taxon>Metazoa</taxon>
        <taxon>Chordata</taxon>
        <taxon>Craniata</taxon>
        <taxon>Vertebrata</taxon>
        <taxon>Euteleostomi</taxon>
        <taxon>Actinopterygii</taxon>
        <taxon>Neopterygii</taxon>
        <taxon>Teleostei</taxon>
        <taxon>Neoteleostei</taxon>
        <taxon>Acanthomorphata</taxon>
        <taxon>Ovalentaria</taxon>
        <taxon>Cichlomorphae</taxon>
        <taxon>Cichliformes</taxon>
        <taxon>Cichlidae</taxon>
        <taxon>African cichlids</taxon>
        <taxon>Pseudocrenilabrinae</taxon>
        <taxon>Lamprologini</taxon>
        <taxon>Neolamprologus</taxon>
    </lineage>
</organism>
<dbReference type="Gene3D" id="3.30.40.10">
    <property type="entry name" value="Zinc/RING finger domain, C3HC4 (zinc finger)"/>
    <property type="match status" value="2"/>
</dbReference>
<dbReference type="SMART" id="SM00184">
    <property type="entry name" value="RING"/>
    <property type="match status" value="2"/>
</dbReference>
<dbReference type="InterPro" id="IPR011011">
    <property type="entry name" value="Znf_FYVE_PHD"/>
</dbReference>
<dbReference type="SUPFAM" id="SSF57903">
    <property type="entry name" value="FYVE/PHD zinc finger"/>
    <property type="match status" value="1"/>
</dbReference>
<dbReference type="Proteomes" id="UP000261580">
    <property type="component" value="Unassembled WGS sequence"/>
</dbReference>
<dbReference type="PANTHER" id="PTHR12618:SF20">
    <property type="entry name" value="PHD AND RING FINGER DOMAIN-CONTAINING PROTEIN 1"/>
    <property type="match status" value="1"/>
</dbReference>
<keyword evidence="8" id="KW-1185">Reference proteome</keyword>
<proteinExistence type="predicted"/>
<reference evidence="7" key="2">
    <citation type="submission" date="2025-09" db="UniProtKB">
        <authorList>
            <consortium name="Ensembl"/>
        </authorList>
    </citation>
    <scope>IDENTIFICATION</scope>
</reference>
<dbReference type="PANTHER" id="PTHR12618">
    <property type="entry name" value="PHD AND RING FINGER DOMAIN-CONTAINING PROTEIN 1"/>
    <property type="match status" value="1"/>
</dbReference>
<dbReference type="PROSITE" id="PS00518">
    <property type="entry name" value="ZF_RING_1"/>
    <property type="match status" value="1"/>
</dbReference>
<evidence type="ECO:0000313" key="7">
    <source>
        <dbReference type="Ensembl" id="ENSNBRP00000003152.1"/>
    </source>
</evidence>
<dbReference type="AlphaFoldDB" id="A0A3Q4GJ04"/>
<feature type="domain" description="RING-type" evidence="6">
    <location>
        <begin position="43"/>
        <end position="84"/>
    </location>
</feature>
<dbReference type="SMART" id="SM00249">
    <property type="entry name" value="PHD"/>
    <property type="match status" value="1"/>
</dbReference>
<dbReference type="STRING" id="32507.ENSNBRP00000003152"/>
<keyword evidence="1" id="KW-0479">Metal-binding</keyword>
<dbReference type="InterPro" id="IPR017907">
    <property type="entry name" value="Znf_RING_CS"/>
</dbReference>
<dbReference type="OMA" id="RHRQVAD"/>
<accession>A0A3Q4GJ04</accession>
<sequence length="169" mass="18845">EDDDVRHRQVADVDTEGRAMDRSPVLNTAGAESLDLMCDSVKCYICLNPFEKQTVGSLENCQHVFCLECILQWSQTANTCPVDRISFTLHYILSVRKNEDGGDEEEGSSAAVICEECGRGDRRHRLLVCILCDSGYHMHCLRPTLNTRPEGDWVCPECAVTPHVTGKSV</sequence>
<dbReference type="InterPro" id="IPR001841">
    <property type="entry name" value="Znf_RING"/>
</dbReference>
<dbReference type="InterPro" id="IPR047157">
    <property type="entry name" value="PHRF1/Atg35"/>
</dbReference>
<keyword evidence="2 4" id="KW-0863">Zinc-finger</keyword>
<name>A0A3Q4GJ04_NEOBR</name>
<evidence type="ECO:0000313" key="8">
    <source>
        <dbReference type="Proteomes" id="UP000261580"/>
    </source>
</evidence>
<dbReference type="PROSITE" id="PS01359">
    <property type="entry name" value="ZF_PHD_1"/>
    <property type="match status" value="1"/>
</dbReference>
<dbReference type="Pfam" id="PF00628">
    <property type="entry name" value="PHD"/>
    <property type="match status" value="1"/>
</dbReference>
<dbReference type="PROSITE" id="PS50016">
    <property type="entry name" value="ZF_PHD_2"/>
    <property type="match status" value="1"/>
</dbReference>
<evidence type="ECO:0000256" key="3">
    <source>
        <dbReference type="ARBA" id="ARBA00022833"/>
    </source>
</evidence>
<evidence type="ECO:0000259" key="5">
    <source>
        <dbReference type="PROSITE" id="PS50016"/>
    </source>
</evidence>
<dbReference type="Bgee" id="ENSNBRG00000002529">
    <property type="expression patterns" value="Expressed in testis and 5 other cell types or tissues"/>
</dbReference>
<dbReference type="GO" id="GO:0008270">
    <property type="term" value="F:zinc ion binding"/>
    <property type="evidence" value="ECO:0007669"/>
    <property type="project" value="UniProtKB-KW"/>
</dbReference>
<protein>
    <recommendedName>
        <fullName evidence="9">PHD and ring finger domains 1</fullName>
    </recommendedName>
</protein>
<evidence type="ECO:0000259" key="6">
    <source>
        <dbReference type="PROSITE" id="PS50089"/>
    </source>
</evidence>
<dbReference type="InterPro" id="IPR019786">
    <property type="entry name" value="Zinc_finger_PHD-type_CS"/>
</dbReference>
<feature type="domain" description="PHD-type" evidence="5">
    <location>
        <begin position="111"/>
        <end position="161"/>
    </location>
</feature>
<keyword evidence="3" id="KW-0862">Zinc</keyword>
<dbReference type="InterPro" id="IPR001965">
    <property type="entry name" value="Znf_PHD"/>
</dbReference>
<dbReference type="InterPro" id="IPR013083">
    <property type="entry name" value="Znf_RING/FYVE/PHD"/>
</dbReference>
<evidence type="ECO:0008006" key="9">
    <source>
        <dbReference type="Google" id="ProtNLM"/>
    </source>
</evidence>